<feature type="transmembrane region" description="Helical" evidence="8">
    <location>
        <begin position="61"/>
        <end position="87"/>
    </location>
</feature>
<dbReference type="GO" id="GO:0010043">
    <property type="term" value="P:response to zinc ion"/>
    <property type="evidence" value="ECO:0007669"/>
    <property type="project" value="TreeGrafter"/>
</dbReference>
<feature type="transmembrane region" description="Helical" evidence="8">
    <location>
        <begin position="178"/>
        <end position="196"/>
    </location>
</feature>
<dbReference type="GO" id="GO:0006826">
    <property type="term" value="P:iron ion transport"/>
    <property type="evidence" value="ECO:0007669"/>
    <property type="project" value="UniProtKB-KW"/>
</dbReference>
<dbReference type="PANTHER" id="PTHR30477">
    <property type="entry name" value="ABC-TRANSPORTER METAL-BINDING PROTEIN"/>
    <property type="match status" value="1"/>
</dbReference>
<protein>
    <submittedName>
        <fullName evidence="9">Manganese transport system membrane protein MntB</fullName>
    </submittedName>
</protein>
<feature type="transmembrane region" description="Helical" evidence="8">
    <location>
        <begin position="202"/>
        <end position="219"/>
    </location>
</feature>
<evidence type="ECO:0000256" key="6">
    <source>
        <dbReference type="ARBA" id="ARBA00023136"/>
    </source>
</evidence>
<dbReference type="Gene3D" id="1.10.3470.10">
    <property type="entry name" value="ABC transporter involved in vitamin B12 uptake, BtuC"/>
    <property type="match status" value="1"/>
</dbReference>
<dbReference type="CDD" id="cd06550">
    <property type="entry name" value="TM_ABC_iron-siderophores_like"/>
    <property type="match status" value="1"/>
</dbReference>
<organism evidence="9 10">
    <name type="scientific">Kushneria phyllosphaerae</name>
    <dbReference type="NCBI Taxonomy" id="2100822"/>
    <lineage>
        <taxon>Bacteria</taxon>
        <taxon>Pseudomonadati</taxon>
        <taxon>Pseudomonadota</taxon>
        <taxon>Gammaproteobacteria</taxon>
        <taxon>Oceanospirillales</taxon>
        <taxon>Halomonadaceae</taxon>
        <taxon>Kushneria</taxon>
    </lineage>
</organism>
<keyword evidence="3" id="KW-0408">Iron</keyword>
<evidence type="ECO:0000256" key="5">
    <source>
        <dbReference type="ARBA" id="ARBA00022989"/>
    </source>
</evidence>
<comment type="subcellular location">
    <subcellularLocation>
        <location evidence="7">Cell membrane</location>
        <topology evidence="7">Multi-pass membrane protein</topology>
    </subcellularLocation>
    <subcellularLocation>
        <location evidence="1">Membrane</location>
        <topology evidence="1">Multi-pass membrane protein</topology>
    </subcellularLocation>
</comment>
<evidence type="ECO:0000256" key="8">
    <source>
        <dbReference type="SAM" id="Phobius"/>
    </source>
</evidence>
<keyword evidence="10" id="KW-1185">Reference proteome</keyword>
<evidence type="ECO:0000313" key="10">
    <source>
        <dbReference type="Proteomes" id="UP000244934"/>
    </source>
</evidence>
<comment type="similarity">
    <text evidence="2 7">Belongs to the ABC-3 integral membrane protein family.</text>
</comment>
<dbReference type="Proteomes" id="UP000244934">
    <property type="component" value="Unassembled WGS sequence"/>
</dbReference>
<dbReference type="InterPro" id="IPR001626">
    <property type="entry name" value="ABC_TroCD"/>
</dbReference>
<dbReference type="PANTHER" id="PTHR30477:SF13">
    <property type="entry name" value="IRON TRANSPORT SYSTEM MEMBRANE PROTEIN HI_0360-RELATED"/>
    <property type="match status" value="1"/>
</dbReference>
<dbReference type="GO" id="GO:0043190">
    <property type="term" value="C:ATP-binding cassette (ABC) transporter complex"/>
    <property type="evidence" value="ECO:0007669"/>
    <property type="project" value="InterPro"/>
</dbReference>
<feature type="transmembrane region" description="Helical" evidence="8">
    <location>
        <begin position="226"/>
        <end position="245"/>
    </location>
</feature>
<feature type="transmembrane region" description="Helical" evidence="8">
    <location>
        <begin position="99"/>
        <end position="119"/>
    </location>
</feature>
<keyword evidence="3" id="KW-0410">Iron transport</keyword>
<evidence type="ECO:0000256" key="7">
    <source>
        <dbReference type="RuleBase" id="RU003943"/>
    </source>
</evidence>
<dbReference type="GO" id="GO:0071281">
    <property type="term" value="P:cellular response to iron ion"/>
    <property type="evidence" value="ECO:0007669"/>
    <property type="project" value="UniProtKB-ARBA"/>
</dbReference>
<dbReference type="SUPFAM" id="SSF81345">
    <property type="entry name" value="ABC transporter involved in vitamin B12 uptake, BtuC"/>
    <property type="match status" value="1"/>
</dbReference>
<keyword evidence="3" id="KW-0406">Ion transport</keyword>
<dbReference type="OrthoDB" id="9804300at2"/>
<name>A0A2R8CN31_9GAMM</name>
<dbReference type="GO" id="GO:0055085">
    <property type="term" value="P:transmembrane transport"/>
    <property type="evidence" value="ECO:0007669"/>
    <property type="project" value="InterPro"/>
</dbReference>
<gene>
    <name evidence="9" type="primary">mntB_2</name>
    <name evidence="9" type="ORF">KSP9073_02341</name>
</gene>
<feature type="transmembrane region" description="Helical" evidence="8">
    <location>
        <begin position="139"/>
        <end position="157"/>
    </location>
</feature>
<accession>A0A2R8CN31</accession>
<evidence type="ECO:0000313" key="9">
    <source>
        <dbReference type="EMBL" id="SPJ34307.1"/>
    </source>
</evidence>
<dbReference type="EMBL" id="ONZI01000003">
    <property type="protein sequence ID" value="SPJ34307.1"/>
    <property type="molecule type" value="Genomic_DNA"/>
</dbReference>
<proteinExistence type="inferred from homology"/>
<evidence type="ECO:0000256" key="3">
    <source>
        <dbReference type="ARBA" id="ARBA00022496"/>
    </source>
</evidence>
<dbReference type="FunFam" id="1.10.3470.10:FF:000003">
    <property type="entry name" value="Iron ABC transporter permease SitD"/>
    <property type="match status" value="1"/>
</dbReference>
<keyword evidence="7" id="KW-0813">Transport</keyword>
<evidence type="ECO:0000256" key="2">
    <source>
        <dbReference type="ARBA" id="ARBA00008034"/>
    </source>
</evidence>
<keyword evidence="6 8" id="KW-0472">Membrane</keyword>
<dbReference type="Pfam" id="PF00950">
    <property type="entry name" value="ABC-3"/>
    <property type="match status" value="1"/>
</dbReference>
<dbReference type="AlphaFoldDB" id="A0A2R8CN31"/>
<feature type="transmembrane region" description="Helical" evidence="8">
    <location>
        <begin position="21"/>
        <end position="41"/>
    </location>
</feature>
<dbReference type="RefSeq" id="WP_108843113.1">
    <property type="nucleotide sequence ID" value="NZ_ONZI01000003.1"/>
</dbReference>
<feature type="transmembrane region" description="Helical" evidence="8">
    <location>
        <begin position="251"/>
        <end position="270"/>
    </location>
</feature>
<dbReference type="InterPro" id="IPR037294">
    <property type="entry name" value="ABC_BtuC-like"/>
</dbReference>
<evidence type="ECO:0000256" key="1">
    <source>
        <dbReference type="ARBA" id="ARBA00004141"/>
    </source>
</evidence>
<keyword evidence="5 8" id="KW-1133">Transmembrane helix</keyword>
<keyword evidence="4 7" id="KW-0812">Transmembrane</keyword>
<evidence type="ECO:0000256" key="4">
    <source>
        <dbReference type="ARBA" id="ARBA00022692"/>
    </source>
</evidence>
<sequence>MSSDPFALLLAPFDYQFMTRGILVGTLIGAVCGWLSCYVVLKGWSLLGDALSHAVVPGIAIAYTLGLPFAPAAFISALMAVGGIGLIKGQSALKSDAAIGVVFSAFLALGLVLISLNPGGVQLTTILFGNLLGIGDSETIQLIIISLVCIVALSLRWKDLMLYCFDEGHARVMGLNTVWLNVLLLSMLSLMTVGALQAVGALLVVAMLITPGACAWLLTDRFGHMLWLAPLIGAACAFTGSWSSYFMDSSVGGTIVLLQTLCFLVILVLAPRHGLLAQRRRSASAGADEEAS</sequence>
<reference evidence="10" key="1">
    <citation type="submission" date="2018-03" db="EMBL/GenBank/DDBJ databases">
        <authorList>
            <person name="Navarro De La Torre S."/>
        </authorList>
    </citation>
    <scope>NUCLEOTIDE SEQUENCE [LARGE SCALE GENOMIC DNA]</scope>
    <source>
        <strain evidence="10">EAod3</strain>
    </source>
</reference>